<feature type="compositionally biased region" description="Basic and acidic residues" evidence="1">
    <location>
        <begin position="212"/>
        <end position="223"/>
    </location>
</feature>
<dbReference type="Proteomes" id="UP000632063">
    <property type="component" value="Unassembled WGS sequence"/>
</dbReference>
<comment type="caution">
    <text evidence="2">The sequence shown here is derived from an EMBL/GenBank/DDBJ whole genome shotgun (WGS) entry which is preliminary data.</text>
</comment>
<evidence type="ECO:0000313" key="3">
    <source>
        <dbReference type="Proteomes" id="UP000632063"/>
    </source>
</evidence>
<keyword evidence="3" id="KW-1185">Reference proteome</keyword>
<gene>
    <name evidence="2" type="ORF">IG616_10670</name>
</gene>
<dbReference type="InterPro" id="IPR016195">
    <property type="entry name" value="Pol/histidinol_Pase-like"/>
</dbReference>
<dbReference type="SUPFAM" id="SSF89550">
    <property type="entry name" value="PHP domain-like"/>
    <property type="match status" value="1"/>
</dbReference>
<dbReference type="EMBL" id="JACYXI010000006">
    <property type="protein sequence ID" value="MBD8892015.1"/>
    <property type="molecule type" value="Genomic_DNA"/>
</dbReference>
<reference evidence="2 3" key="2">
    <citation type="journal article" date="2021" name="Int. J. Syst. Evol. Microbiol.">
        <title>Roseibium litorale sp. nov., isolated from a tidal flat sediment and proposal for the reclassification of Labrenzia polysiphoniae as Roseibium polysiphoniae comb. nov.</title>
        <authorList>
            <person name="Liu Y."/>
            <person name="Pei T."/>
            <person name="Du J."/>
            <person name="Chao M."/>
            <person name="Deng M.R."/>
            <person name="Zhu H."/>
        </authorList>
    </citation>
    <scope>NUCLEOTIDE SEQUENCE [LARGE SCALE GENOMIC DNA]</scope>
    <source>
        <strain evidence="2 3">4C16A</strain>
    </source>
</reference>
<dbReference type="NCBIfam" id="NF038032">
    <property type="entry name" value="CehA_McbA_metalo"/>
    <property type="match status" value="1"/>
</dbReference>
<proteinExistence type="predicted"/>
<evidence type="ECO:0000256" key="1">
    <source>
        <dbReference type="SAM" id="MobiDB-lite"/>
    </source>
</evidence>
<reference evidence="3" key="1">
    <citation type="submission" date="2020-09" db="EMBL/GenBank/DDBJ databases">
        <title>The genome sequence of strain Labrenzia suaedae 4C16A.</title>
        <authorList>
            <person name="Liu Y."/>
        </authorList>
    </citation>
    <scope>NUCLEOTIDE SEQUENCE [LARGE SCALE GENOMIC DNA]</scope>
    <source>
        <strain evidence="3">4C16A</strain>
    </source>
</reference>
<name>A0ABR9CNL2_9HYPH</name>
<protein>
    <submittedName>
        <fullName evidence="2">CehA/McbA family metallohydrolase</fullName>
    </submittedName>
</protein>
<organism evidence="2 3">
    <name type="scientific">Roseibium litorale</name>
    <dbReference type="NCBI Taxonomy" id="2803841"/>
    <lineage>
        <taxon>Bacteria</taxon>
        <taxon>Pseudomonadati</taxon>
        <taxon>Pseudomonadota</taxon>
        <taxon>Alphaproteobacteria</taxon>
        <taxon>Hyphomicrobiales</taxon>
        <taxon>Stappiaceae</taxon>
        <taxon>Roseibium</taxon>
    </lineage>
</organism>
<accession>A0ABR9CNL2</accession>
<feature type="region of interest" description="Disordered" evidence="1">
    <location>
        <begin position="211"/>
        <end position="233"/>
    </location>
</feature>
<sequence>MASSDLTESGSARMSETGVAARPDYAPKIPASLDPVAGFEQGVWVKGDWHLHCCHSTDSTNNSVGKIIGFAERHGFDYLVITDHDVHVQGDVANHTWADPEYTSEKLLLFYGGELTAARGHINILSAEPYDHQRVFDARDARDWNLLALKKELGIHMSANHPSTKNHYGYSFDLADSVEIWNGSTWPKNIPGVRIWDDMLLSGRMLGARGGSDAHHGVPDRPELTTPNTPEATANYVGTPTTWIFARERTKDAILEALVQGRATVSANPFNPRVELYADLDGDGRMDMMMGDNAKPTGAAITFEVRLVGGGIKGAVYRVKVVKNRQDFVTLLTDPETQTVRFSDTPSPDGRSYYRVEVEGPQSTYPEVPNSMALSQNMIGLSNPIYFNYDPEF</sequence>
<dbReference type="Gene3D" id="3.20.20.140">
    <property type="entry name" value="Metal-dependent hydrolases"/>
    <property type="match status" value="1"/>
</dbReference>
<evidence type="ECO:0000313" key="2">
    <source>
        <dbReference type="EMBL" id="MBD8892015.1"/>
    </source>
</evidence>